<accession>A0ACC0Y7L6</accession>
<evidence type="ECO:0000313" key="2">
    <source>
        <dbReference type="Proteomes" id="UP001163603"/>
    </source>
</evidence>
<sequence>MATNEIAPTLQKHSNNPICLSENSDVSTPLHWKKAAEALQCSHFDQVHQMVSQFSQAQTVDIQGTTLTVAEVTAIARRNEVKVNLDETVARDRVAKSANWVAENISRGTDTYGVTTGFGATSHRRTNKTADLQTELIRFLNAGVIGKENLPSSYAKAGMLVRVNTLMQGYSGIRWEILEAMAKLMNKNLIPKLPLRGTITASGDLVPLSYIAGLITGRHNSKVVTPEGEEITAIEALKRAGIPAPFELQAKEGLALVNGTAVGSAVAATVCFDANILALLSEVLSALFCEVMHGKPEFTDPLTHELKHHPGQIESAAIMKHLLDESDYMKEAKIRNEKDPLTKPKQDRYALRTSPQWLGPQIEVIRMATHSIEREINSVNDNPLIDVSRNLALHGGNFQGTPIGVSMDNLRIAIAAMGKLMFAQFSELVCDYYNNGLPSNLSGGPNPSLDYGFKGAEIAMAAYCSELQYLANPVTTHVQSAEQHNQDVNSLGLISARKSAEAIEILKLMSATFMVALCQAIDLRHLEENMRQVVKQTVSQVIKRTLYIAEDGSLLDSRFSEKELLQVVEHQPVFSYLDDPTNPHYAFLPKLQEVLVAKALPDSKANENGYSIFKRIPVFMEELKARLEEEISKARERFGNGDVSIANRIKKCRTYPIYRFVREEVGTEILSGAKKVSPGEDIEKVYEAINKGKLGDVLINCLSNRKTNNVVPLQL</sequence>
<dbReference type="EMBL" id="CM047743">
    <property type="protein sequence ID" value="KAJ0031281.1"/>
    <property type="molecule type" value="Genomic_DNA"/>
</dbReference>
<reference evidence="2" key="1">
    <citation type="journal article" date="2023" name="G3 (Bethesda)">
        <title>Genome assembly and association tests identify interacting loci associated with vigor, precocity, and sex in interspecific pistachio rootstocks.</title>
        <authorList>
            <person name="Palmer W."/>
            <person name="Jacygrad E."/>
            <person name="Sagayaradj S."/>
            <person name="Cavanaugh K."/>
            <person name="Han R."/>
            <person name="Bertier L."/>
            <person name="Beede B."/>
            <person name="Kafkas S."/>
            <person name="Golino D."/>
            <person name="Preece J."/>
            <person name="Michelmore R."/>
        </authorList>
    </citation>
    <scope>NUCLEOTIDE SEQUENCE [LARGE SCALE GENOMIC DNA]</scope>
</reference>
<gene>
    <name evidence="1" type="ORF">Pint_13454</name>
</gene>
<keyword evidence="2" id="KW-1185">Reference proteome</keyword>
<dbReference type="Proteomes" id="UP001163603">
    <property type="component" value="Chromosome 8"/>
</dbReference>
<proteinExistence type="predicted"/>
<comment type="caution">
    <text evidence="1">The sequence shown here is derived from an EMBL/GenBank/DDBJ whole genome shotgun (WGS) entry which is preliminary data.</text>
</comment>
<organism evidence="1 2">
    <name type="scientific">Pistacia integerrima</name>
    <dbReference type="NCBI Taxonomy" id="434235"/>
    <lineage>
        <taxon>Eukaryota</taxon>
        <taxon>Viridiplantae</taxon>
        <taxon>Streptophyta</taxon>
        <taxon>Embryophyta</taxon>
        <taxon>Tracheophyta</taxon>
        <taxon>Spermatophyta</taxon>
        <taxon>Magnoliopsida</taxon>
        <taxon>eudicotyledons</taxon>
        <taxon>Gunneridae</taxon>
        <taxon>Pentapetalae</taxon>
        <taxon>rosids</taxon>
        <taxon>malvids</taxon>
        <taxon>Sapindales</taxon>
        <taxon>Anacardiaceae</taxon>
        <taxon>Pistacia</taxon>
    </lineage>
</organism>
<name>A0ACC0Y7L6_9ROSI</name>
<protein>
    <submittedName>
        <fullName evidence="1">Uncharacterized protein</fullName>
    </submittedName>
</protein>
<evidence type="ECO:0000313" key="1">
    <source>
        <dbReference type="EMBL" id="KAJ0031281.1"/>
    </source>
</evidence>